<name>A0AAP5II39_9CYAN</name>
<dbReference type="Pfam" id="PF13508">
    <property type="entry name" value="Acetyltransf_7"/>
    <property type="match status" value="1"/>
</dbReference>
<dbReference type="SUPFAM" id="SSF55729">
    <property type="entry name" value="Acyl-CoA N-acyltransferases (Nat)"/>
    <property type="match status" value="1"/>
</dbReference>
<sequence length="137" mass="15754">MALLSRHQAFYYELTTPCGSIIGGVFAVNHWKYIEIVDLFVNKQFQGQGYGRSLLKDVLNSYPHNMICLRCEALGDGLNQDELVAWYQRLEFVDGTPFHEGEGWMHKQPKEDGKRKMEKGVSIISSFFLLAFSLFLQ</sequence>
<keyword evidence="3" id="KW-1185">Reference proteome</keyword>
<dbReference type="InterPro" id="IPR000182">
    <property type="entry name" value="GNAT_dom"/>
</dbReference>
<evidence type="ECO:0000259" key="1">
    <source>
        <dbReference type="PROSITE" id="PS51186"/>
    </source>
</evidence>
<gene>
    <name evidence="2" type="ORF">G7B40_040305</name>
</gene>
<feature type="domain" description="N-acetyltransferase" evidence="1">
    <location>
        <begin position="1"/>
        <end position="110"/>
    </location>
</feature>
<dbReference type="InterPro" id="IPR016181">
    <property type="entry name" value="Acyl_CoA_acyltransferase"/>
</dbReference>
<dbReference type="PROSITE" id="PS51186">
    <property type="entry name" value="GNAT"/>
    <property type="match status" value="1"/>
</dbReference>
<dbReference type="Proteomes" id="UP000667802">
    <property type="component" value="Unassembled WGS sequence"/>
</dbReference>
<dbReference type="AlphaFoldDB" id="A0AAP5II39"/>
<evidence type="ECO:0000313" key="3">
    <source>
        <dbReference type="Proteomes" id="UP000667802"/>
    </source>
</evidence>
<dbReference type="EMBL" id="JAALHA020000038">
    <property type="protein sequence ID" value="MDR9900733.1"/>
    <property type="molecule type" value="Genomic_DNA"/>
</dbReference>
<evidence type="ECO:0000313" key="2">
    <source>
        <dbReference type="EMBL" id="MDR9900733.1"/>
    </source>
</evidence>
<dbReference type="Gene3D" id="3.40.630.30">
    <property type="match status" value="1"/>
</dbReference>
<comment type="caution">
    <text evidence="2">The sequence shown here is derived from an EMBL/GenBank/DDBJ whole genome shotgun (WGS) entry which is preliminary data.</text>
</comment>
<dbReference type="GO" id="GO:0016747">
    <property type="term" value="F:acyltransferase activity, transferring groups other than amino-acyl groups"/>
    <property type="evidence" value="ECO:0007669"/>
    <property type="project" value="InterPro"/>
</dbReference>
<accession>A0AAP5II39</accession>
<protein>
    <submittedName>
        <fullName evidence="2">GNAT family N-acetyltransferase</fullName>
    </submittedName>
</protein>
<proteinExistence type="predicted"/>
<dbReference type="CDD" id="cd04301">
    <property type="entry name" value="NAT_SF"/>
    <property type="match status" value="1"/>
</dbReference>
<organism evidence="2 3">
    <name type="scientific">Aetokthonos hydrillicola Thurmond2011</name>
    <dbReference type="NCBI Taxonomy" id="2712845"/>
    <lineage>
        <taxon>Bacteria</taxon>
        <taxon>Bacillati</taxon>
        <taxon>Cyanobacteriota</taxon>
        <taxon>Cyanophyceae</taxon>
        <taxon>Nostocales</taxon>
        <taxon>Hapalosiphonaceae</taxon>
        <taxon>Aetokthonos</taxon>
    </lineage>
</organism>
<dbReference type="RefSeq" id="WP_208344299.1">
    <property type="nucleotide sequence ID" value="NZ_CAWQFN010000490.1"/>
</dbReference>
<reference evidence="3" key="1">
    <citation type="journal article" date="2021" name="Science">
        <title>Hunting the eagle killer: A cyanobacterial neurotoxin causes vacuolar myelinopathy.</title>
        <authorList>
            <person name="Breinlinger S."/>
            <person name="Phillips T.J."/>
            <person name="Haram B.N."/>
            <person name="Mares J."/>
            <person name="Martinez Yerena J.A."/>
            <person name="Hrouzek P."/>
            <person name="Sobotka R."/>
            <person name="Henderson W.M."/>
            <person name="Schmieder P."/>
            <person name="Williams S.M."/>
            <person name="Lauderdale J.D."/>
            <person name="Wilde H.D."/>
            <person name="Gerrin W."/>
            <person name="Kust A."/>
            <person name="Washington J.W."/>
            <person name="Wagner C."/>
            <person name="Geier B."/>
            <person name="Liebeke M."/>
            <person name="Enke H."/>
            <person name="Niedermeyer T.H.J."/>
            <person name="Wilde S.B."/>
        </authorList>
    </citation>
    <scope>NUCLEOTIDE SEQUENCE [LARGE SCALE GENOMIC DNA]</scope>
    <source>
        <strain evidence="3">Thurmond2011</strain>
    </source>
</reference>